<comment type="caution">
    <text evidence="1">The sequence shown here is derived from an EMBL/GenBank/DDBJ whole genome shotgun (WGS) entry which is preliminary data.</text>
</comment>
<dbReference type="AlphaFoldDB" id="A0A395SD87"/>
<dbReference type="OrthoDB" id="4779840at2759"/>
<organism evidence="1 2">
    <name type="scientific">Fusarium longipes</name>
    <dbReference type="NCBI Taxonomy" id="694270"/>
    <lineage>
        <taxon>Eukaryota</taxon>
        <taxon>Fungi</taxon>
        <taxon>Dikarya</taxon>
        <taxon>Ascomycota</taxon>
        <taxon>Pezizomycotina</taxon>
        <taxon>Sordariomycetes</taxon>
        <taxon>Hypocreomycetidae</taxon>
        <taxon>Hypocreales</taxon>
        <taxon>Nectriaceae</taxon>
        <taxon>Fusarium</taxon>
    </lineage>
</organism>
<keyword evidence="2" id="KW-1185">Reference proteome</keyword>
<dbReference type="EMBL" id="PXOG01000171">
    <property type="protein sequence ID" value="RGP70378.1"/>
    <property type="molecule type" value="Genomic_DNA"/>
</dbReference>
<dbReference type="InterPro" id="IPR012337">
    <property type="entry name" value="RNaseH-like_sf"/>
</dbReference>
<dbReference type="GO" id="GO:0003676">
    <property type="term" value="F:nucleic acid binding"/>
    <property type="evidence" value="ECO:0007669"/>
    <property type="project" value="InterPro"/>
</dbReference>
<dbReference type="STRING" id="694270.A0A395SD87"/>
<protein>
    <submittedName>
        <fullName evidence="1">Reverse</fullName>
    </submittedName>
</protein>
<reference evidence="1 2" key="1">
    <citation type="journal article" date="2018" name="PLoS Pathog.">
        <title>Evolution of structural diversity of trichothecenes, a family of toxins produced by plant pathogenic and entomopathogenic fungi.</title>
        <authorList>
            <person name="Proctor R.H."/>
            <person name="McCormick S.P."/>
            <person name="Kim H.S."/>
            <person name="Cardoza R.E."/>
            <person name="Stanley A.M."/>
            <person name="Lindo L."/>
            <person name="Kelly A."/>
            <person name="Brown D.W."/>
            <person name="Lee T."/>
            <person name="Vaughan M.M."/>
            <person name="Alexander N.J."/>
            <person name="Busman M."/>
            <person name="Gutierrez S."/>
        </authorList>
    </citation>
    <scope>NUCLEOTIDE SEQUENCE [LARGE SCALE GENOMIC DNA]</scope>
    <source>
        <strain evidence="1 2">NRRL 20695</strain>
    </source>
</reference>
<dbReference type="SUPFAM" id="SSF53098">
    <property type="entry name" value="Ribonuclease H-like"/>
    <property type="match status" value="1"/>
</dbReference>
<dbReference type="Proteomes" id="UP000266234">
    <property type="component" value="Unassembled WGS sequence"/>
</dbReference>
<gene>
    <name evidence="1" type="ORF">FLONG3_7448</name>
</gene>
<dbReference type="InterPro" id="IPR036397">
    <property type="entry name" value="RNaseH_sf"/>
</dbReference>
<name>A0A395SD87_9HYPO</name>
<dbReference type="Gene3D" id="3.30.420.10">
    <property type="entry name" value="Ribonuclease H-like superfamily/Ribonuclease H"/>
    <property type="match status" value="1"/>
</dbReference>
<proteinExistence type="predicted"/>
<sequence length="196" mass="21630">MDNTNLRLLSGIVHALERCKLAMTTAYHPEAYGISERRNQTVKIALRFHYIENPLANWSHILLSLHWNSNGAINVGTGMSALEYIYGFKPASARGYSNVNRSDNDLAMATTHVPAPANCDPIANDNVIHASINASQQPESLKATVPVLKNNLFIEQDRHAIPMLQRYTGTDAYRACNLLTAVLQLIGICNGMEQSP</sequence>
<evidence type="ECO:0000313" key="1">
    <source>
        <dbReference type="EMBL" id="RGP70378.1"/>
    </source>
</evidence>
<evidence type="ECO:0000313" key="2">
    <source>
        <dbReference type="Proteomes" id="UP000266234"/>
    </source>
</evidence>
<accession>A0A395SD87</accession>